<proteinExistence type="predicted"/>
<dbReference type="OrthoDB" id="9760715at2"/>
<dbReference type="GO" id="GO:0005524">
    <property type="term" value="F:ATP binding"/>
    <property type="evidence" value="ECO:0007669"/>
    <property type="project" value="InterPro"/>
</dbReference>
<dbReference type="InterPro" id="IPR001650">
    <property type="entry name" value="Helicase_C-like"/>
</dbReference>
<keyword evidence="4" id="KW-0418">Kinase</keyword>
<dbReference type="PANTHER" id="PTHR10799">
    <property type="entry name" value="SNF2/RAD54 HELICASE FAMILY"/>
    <property type="match status" value="1"/>
</dbReference>
<feature type="domain" description="Helicase C-terminal" evidence="3">
    <location>
        <begin position="740"/>
        <end position="897"/>
    </location>
</feature>
<dbReference type="InterPro" id="IPR014001">
    <property type="entry name" value="Helicase_ATP-bd"/>
</dbReference>
<name>A0A1I4S3I3_9BURK</name>
<dbReference type="InterPro" id="IPR049730">
    <property type="entry name" value="SNF2/RAD54-like_C"/>
</dbReference>
<dbReference type="SMART" id="SM00487">
    <property type="entry name" value="DEXDc"/>
    <property type="match status" value="1"/>
</dbReference>
<evidence type="ECO:0000259" key="2">
    <source>
        <dbReference type="PROSITE" id="PS51192"/>
    </source>
</evidence>
<sequence length="916" mass="99231">MNRPSHSTPAPSSDTLAPALFVSPSGRFHLDPGTGEAVASLPPRIHAAFERDALAGLLQLGASELATPLPPSLAFGRELAHLFMARLCATPDLAAQWDSLELAAPQAELARLLAGMPPMVGAEYVDLACLSTLWDDLLGQARAQIALSDGDVAAWLAHQHPSWNLLGRVCFHLAENKANPDVPFAFLATYAATVSQQAKVQHLPLGRALQEYAGEANSEALLRLLMPVHKASEQCPWLAALVASGAIFHARAWSPREAHQFLQNVPLFEANGIVVRIPDWWRPSQPVRPQVRVNLGEKAAGLGLGAMLDFNVSYALGEETLSDAEWAELRAAGSGLVRLKGRWVEVDQARLDTVLAHWKQVQRGIDDGGDGVSFLEGMRLLAGVGAEGAASPALDAAGADWSRVVAGDWLRGVLDELTDPARAGRLEDAARPGAELKAQLRPYQQDGVRWLYLLNRLGLGGCLADDMGLGKTVQVLALLLLAKRGGDPGPHLLVLPASLIGNWQAEMARFAPGLTVLVAHPSALPSKALAALPAERYGEVDVVLTSYGSLTRLPALRETRWSIVVLDEAQAIKNPGAQQTRAVKQLHSRVRFALSGTPVENHLGDLWSLFDFICPGLLGGAKAFGAFVKRLEQGEHAAYAPLRNLVRPYILRRLKSDKRIIADLPDKTEVKAYCALSHAQVGLYQAAVQALQEQLGALDGIARRGMVLASLMRFKQICNHPAQWSGDGDYAPEGSGKFARLREIAEEIAARQEKVLVFTQFQEMTAPLHDFLRTVFGRAGLVLHGATPVKARKNLVEQFQQESGPPFFVLSIKAGGTGLNLTAASHVIHFDRWWNPAVENQASDRAYRIGQKKNVLVHKFICRGTIEEKIDALIEAKQGLSNEILEGGAETRLTEMSNDELIRMVSLDIHSAALEK</sequence>
<dbReference type="SMART" id="SM00490">
    <property type="entry name" value="HELICc"/>
    <property type="match status" value="1"/>
</dbReference>
<accession>A0A1I4S3I3</accession>
<dbReference type="InterPro" id="IPR027417">
    <property type="entry name" value="P-loop_NTPase"/>
</dbReference>
<dbReference type="Gene3D" id="3.40.50.300">
    <property type="entry name" value="P-loop containing nucleotide triphosphate hydrolases"/>
    <property type="match status" value="1"/>
</dbReference>
<reference evidence="4 5" key="1">
    <citation type="submission" date="2016-10" db="EMBL/GenBank/DDBJ databases">
        <authorList>
            <person name="de Groot N.N."/>
        </authorList>
    </citation>
    <scope>NUCLEOTIDE SEQUENCE [LARGE SCALE GENOMIC DNA]</scope>
    <source>
        <strain evidence="4 5">ATCC 43154</strain>
    </source>
</reference>
<gene>
    <name evidence="4" type="ORF">SAMN02982985_04619</name>
</gene>
<evidence type="ECO:0000313" key="5">
    <source>
        <dbReference type="Proteomes" id="UP000199470"/>
    </source>
</evidence>
<evidence type="ECO:0000256" key="1">
    <source>
        <dbReference type="ARBA" id="ARBA00022801"/>
    </source>
</evidence>
<protein>
    <submittedName>
        <fullName evidence="4">Non-specific serine/threonine protein kinase</fullName>
    </submittedName>
</protein>
<dbReference type="CDD" id="cd18793">
    <property type="entry name" value="SF2_C_SNF"/>
    <property type="match status" value="1"/>
</dbReference>
<dbReference type="EMBL" id="FOTW01000024">
    <property type="protein sequence ID" value="SFM58971.1"/>
    <property type="molecule type" value="Genomic_DNA"/>
</dbReference>
<dbReference type="PROSITE" id="PS51192">
    <property type="entry name" value="HELICASE_ATP_BIND_1"/>
    <property type="match status" value="1"/>
</dbReference>
<dbReference type="InterPro" id="IPR000330">
    <property type="entry name" value="SNF2_N"/>
</dbReference>
<dbReference type="Gene3D" id="3.40.50.10810">
    <property type="entry name" value="Tandem AAA-ATPase domain"/>
    <property type="match status" value="1"/>
</dbReference>
<dbReference type="PROSITE" id="PS51194">
    <property type="entry name" value="HELICASE_CTER"/>
    <property type="match status" value="1"/>
</dbReference>
<dbReference type="GO" id="GO:0004386">
    <property type="term" value="F:helicase activity"/>
    <property type="evidence" value="ECO:0007669"/>
    <property type="project" value="UniProtKB-KW"/>
</dbReference>
<keyword evidence="4" id="KW-0723">Serine/threonine-protein kinase</keyword>
<dbReference type="InterPro" id="IPR022138">
    <property type="entry name" value="DUF3670"/>
</dbReference>
<keyword evidence="4" id="KW-0808">Transferase</keyword>
<dbReference type="Proteomes" id="UP000199470">
    <property type="component" value="Unassembled WGS sequence"/>
</dbReference>
<organism evidence="4 5">
    <name type="scientific">Rugamonas rubra</name>
    <dbReference type="NCBI Taxonomy" id="758825"/>
    <lineage>
        <taxon>Bacteria</taxon>
        <taxon>Pseudomonadati</taxon>
        <taxon>Pseudomonadota</taxon>
        <taxon>Betaproteobacteria</taxon>
        <taxon>Burkholderiales</taxon>
        <taxon>Oxalobacteraceae</taxon>
        <taxon>Telluria group</taxon>
        <taxon>Rugamonas</taxon>
    </lineage>
</organism>
<dbReference type="GO" id="GO:0016787">
    <property type="term" value="F:hydrolase activity"/>
    <property type="evidence" value="ECO:0007669"/>
    <property type="project" value="UniProtKB-KW"/>
</dbReference>
<dbReference type="Pfam" id="PF00271">
    <property type="entry name" value="Helicase_C"/>
    <property type="match status" value="1"/>
</dbReference>
<evidence type="ECO:0000313" key="4">
    <source>
        <dbReference type="EMBL" id="SFM58971.1"/>
    </source>
</evidence>
<evidence type="ECO:0000259" key="3">
    <source>
        <dbReference type="PROSITE" id="PS51194"/>
    </source>
</evidence>
<dbReference type="GO" id="GO:0004674">
    <property type="term" value="F:protein serine/threonine kinase activity"/>
    <property type="evidence" value="ECO:0007669"/>
    <property type="project" value="UniProtKB-KW"/>
</dbReference>
<keyword evidence="1" id="KW-0378">Hydrolase</keyword>
<keyword evidence="5" id="KW-1185">Reference proteome</keyword>
<dbReference type="SUPFAM" id="SSF52540">
    <property type="entry name" value="P-loop containing nucleoside triphosphate hydrolases"/>
    <property type="match status" value="2"/>
</dbReference>
<dbReference type="InterPro" id="IPR038718">
    <property type="entry name" value="SNF2-like_sf"/>
</dbReference>
<dbReference type="STRING" id="758825.SAMN02982985_04619"/>
<dbReference type="Pfam" id="PF12419">
    <property type="entry name" value="DUF3670"/>
    <property type="match status" value="1"/>
</dbReference>
<dbReference type="AlphaFoldDB" id="A0A1I4S3I3"/>
<dbReference type="Pfam" id="PF00176">
    <property type="entry name" value="SNF2-rel_dom"/>
    <property type="match status" value="1"/>
</dbReference>
<feature type="domain" description="Helicase ATP-binding" evidence="2">
    <location>
        <begin position="452"/>
        <end position="616"/>
    </location>
</feature>